<dbReference type="Proteomes" id="UP000430519">
    <property type="component" value="Unassembled WGS sequence"/>
</dbReference>
<evidence type="ECO:0000256" key="2">
    <source>
        <dbReference type="ARBA" id="ARBA00023237"/>
    </source>
</evidence>
<keyword evidence="5" id="KW-1185">Reference proteome</keyword>
<organism evidence="4 5">
    <name type="scientific">Deinococcus xianganensis</name>
    <dbReference type="NCBI Taxonomy" id="1507289"/>
    <lineage>
        <taxon>Bacteria</taxon>
        <taxon>Thermotogati</taxon>
        <taxon>Deinococcota</taxon>
        <taxon>Deinococci</taxon>
        <taxon>Deinococcales</taxon>
        <taxon>Deinococcaceae</taxon>
        <taxon>Deinococcus</taxon>
    </lineage>
</organism>
<dbReference type="Pfam" id="PF07963">
    <property type="entry name" value="N_methyl"/>
    <property type="match status" value="1"/>
</dbReference>
<keyword evidence="3" id="KW-0472">Membrane</keyword>
<dbReference type="AlphaFoldDB" id="A0A6I4YMK0"/>
<comment type="subcellular location">
    <subcellularLocation>
        <location evidence="1">Cell outer membrane</location>
    </subcellularLocation>
</comment>
<evidence type="ECO:0000256" key="1">
    <source>
        <dbReference type="ARBA" id="ARBA00004442"/>
    </source>
</evidence>
<evidence type="ECO:0000313" key="4">
    <source>
        <dbReference type="EMBL" id="MXV21004.1"/>
    </source>
</evidence>
<dbReference type="InterPro" id="IPR012902">
    <property type="entry name" value="N_methyl_site"/>
</dbReference>
<reference evidence="4 5" key="1">
    <citation type="submission" date="2019-11" db="EMBL/GenBank/DDBJ databases">
        <title>Genome sequence of Deinococcus xianganensis Y35, AI-2 producing algicidal bacterium, isolated from lake water.</title>
        <authorList>
            <person name="Li Y."/>
        </authorList>
    </citation>
    <scope>NUCLEOTIDE SEQUENCE [LARGE SCALE GENOMIC DNA]</scope>
    <source>
        <strain evidence="4 5">Y35</strain>
    </source>
</reference>
<sequence length="251" mass="26541">MSREQGFTMIELLVGMSILAVLMVAMFNFQQSTSDFAGSQNGVAQRLQTINDLSGYLGDQLRAAGDVAPAGTSLPDGTAAGTLASCDRTGTSPCLALLIPVVEDERGATACATTPATEPGRIVGWTLNVYRYVPRTKLEASLKTVASTSLDGAAYGLVEIRMQNPSKPVIAAGSCGTSQPLPDPISAYTAVIGRNLITDGAVVGTDPAFAYDDAKKLVTLRLRTVDLVKNKLTYTPSDRFYTLNVNTRNVK</sequence>
<evidence type="ECO:0000256" key="3">
    <source>
        <dbReference type="SAM" id="Phobius"/>
    </source>
</evidence>
<evidence type="ECO:0000313" key="5">
    <source>
        <dbReference type="Proteomes" id="UP000430519"/>
    </source>
</evidence>
<feature type="transmembrane region" description="Helical" evidence="3">
    <location>
        <begin position="12"/>
        <end position="29"/>
    </location>
</feature>
<dbReference type="EMBL" id="WVHK01000068">
    <property type="protein sequence ID" value="MXV21004.1"/>
    <property type="molecule type" value="Genomic_DNA"/>
</dbReference>
<name>A0A6I4YMK0_9DEIO</name>
<dbReference type="NCBIfam" id="TIGR02532">
    <property type="entry name" value="IV_pilin_GFxxxE"/>
    <property type="match status" value="1"/>
</dbReference>
<keyword evidence="3" id="KW-1133">Transmembrane helix</keyword>
<keyword evidence="2" id="KW-0998">Cell outer membrane</keyword>
<dbReference type="GO" id="GO:0009279">
    <property type="term" value="C:cell outer membrane"/>
    <property type="evidence" value="ECO:0007669"/>
    <property type="project" value="UniProtKB-SubCell"/>
</dbReference>
<comment type="caution">
    <text evidence="4">The sequence shown here is derived from an EMBL/GenBank/DDBJ whole genome shotgun (WGS) entry which is preliminary data.</text>
</comment>
<protein>
    <submittedName>
        <fullName evidence="4">Prepilin-type N-terminal cleavage/methylation domain-containing protein</fullName>
    </submittedName>
</protein>
<dbReference type="RefSeq" id="WP_160980954.1">
    <property type="nucleotide sequence ID" value="NZ_WVHK01000068.1"/>
</dbReference>
<proteinExistence type="predicted"/>
<gene>
    <name evidence="4" type="ORF">GLX28_15340</name>
</gene>
<keyword evidence="3" id="KW-0812">Transmembrane</keyword>
<accession>A0A6I4YMK0</accession>